<evidence type="ECO:0000259" key="10">
    <source>
        <dbReference type="PROSITE" id="PS50828"/>
    </source>
</evidence>
<dbReference type="GO" id="GO:0005524">
    <property type="term" value="F:ATP binding"/>
    <property type="evidence" value="ECO:0007669"/>
    <property type="project" value="UniProtKB-UniRule"/>
</dbReference>
<evidence type="ECO:0000256" key="1">
    <source>
        <dbReference type="ARBA" id="ARBA00022722"/>
    </source>
</evidence>
<dbReference type="InterPro" id="IPR027417">
    <property type="entry name" value="P-loop_NTPase"/>
</dbReference>
<comment type="function">
    <text evidence="8">Endonuclease that is involved in the suppression of homologous recombination and thus may have a key role in the control of bacterial genetic diversity.</text>
</comment>
<dbReference type="InterPro" id="IPR036187">
    <property type="entry name" value="DNA_mismatch_repair_MutS_sf"/>
</dbReference>
<dbReference type="GO" id="GO:0030983">
    <property type="term" value="F:mismatched DNA binding"/>
    <property type="evidence" value="ECO:0007669"/>
    <property type="project" value="InterPro"/>
</dbReference>
<keyword evidence="1 8" id="KW-0540">Nuclease</keyword>
<dbReference type="PIRSF" id="PIRSF005814">
    <property type="entry name" value="MutS_YshD"/>
    <property type="match status" value="1"/>
</dbReference>
<sequence>MNKFTIQKLELDKIISMLVKECSSSLGRELVNNLEPIADYETLIIWQKETTEGVNIRRFEPIIPLGGIIDIKNLIRKAKIGGILEPEEFLKIYDTLLASRKLKKFLGERKKQYSTPRMQWWAEQLTVLTDVEQEIQNTIANDGKVLDNASIALNQIRKKIVTLQNRIKEKLDNLVRSERSQKYLQEAIVTIRDERYVVPVKQEYRNKIPGIVHDQSSSGATLFIEPMSILSLNNDLKKYSLEEKEEITKILKELTEKINEYVEELETNQEVLAHIDFTFAKARFSEKINAIEPKIVTEKQISIIKGRHPLISKDEVVPLTITLGEEFDLLVITGPNTGGKTVTLKTVGLFVLMAQCGLHIPADNGSVIGIFPKIYADIGDEQSIEQSLSTFSSHMTNIINILEKADEDSLIFFDELGAGTDPSEGAALAISILETILKSRARSIATTHYSELKTFAFKEERVQNASVEFDIKTLRPTYRLLIGVPGKSNAFDIAQKLGLPQYIVDKGRKLISENEKDAAKLIQSLEINKLQSELNTKESEEKLQEIKSKLAQIEEEQLTIKTKEEDIVRKAEEKALEIIKEARKESEAIIKEIRSVAKEEFLKADNKAIELKKRLESKENNLTGNMLKGPKVAGKILKKLEIGDEVFVPKINQRAIVASLPNSNDELQVQVGVMKVNVKINELTAATKRAKADKTGIGKMMIDKSKTIKTELDFRGTRVEEALDLVDKYLDDAYLVGLAQVSLIHGKGEGILRNTIRDMLKMHPHVKTYRTGGFKEGGEGVTIVEFKK</sequence>
<comment type="subunit">
    <text evidence="8">Homodimer. Binds to stalled ribosomes, contacting rRNA.</text>
</comment>
<dbReference type="PANTHER" id="PTHR48466">
    <property type="entry name" value="OS10G0509000 PROTEIN-RELATED"/>
    <property type="match status" value="1"/>
</dbReference>
<dbReference type="GO" id="GO:0004519">
    <property type="term" value="F:endonuclease activity"/>
    <property type="evidence" value="ECO:0007669"/>
    <property type="project" value="UniProtKB-UniRule"/>
</dbReference>
<dbReference type="EC" id="3.6.4.-" evidence="8"/>
<comment type="similarity">
    <text evidence="8">Belongs to the DNA mismatch repair MutS family. MutS2 subfamily.</text>
</comment>
<dbReference type="SMART" id="SM00534">
    <property type="entry name" value="MUTSac"/>
    <property type="match status" value="1"/>
</dbReference>
<dbReference type="SMART" id="SM00533">
    <property type="entry name" value="MUTSd"/>
    <property type="match status" value="1"/>
</dbReference>
<evidence type="ECO:0000313" key="11">
    <source>
        <dbReference type="EMBL" id="SMB95963.1"/>
    </source>
</evidence>
<dbReference type="Pfam" id="PF20297">
    <property type="entry name" value="MSSS"/>
    <property type="match status" value="1"/>
</dbReference>
<dbReference type="SMART" id="SM00463">
    <property type="entry name" value="SMR"/>
    <property type="match status" value="1"/>
</dbReference>
<dbReference type="GO" id="GO:0016887">
    <property type="term" value="F:ATP hydrolysis activity"/>
    <property type="evidence" value="ECO:0007669"/>
    <property type="project" value="InterPro"/>
</dbReference>
<evidence type="ECO:0000256" key="4">
    <source>
        <dbReference type="ARBA" id="ARBA00022801"/>
    </source>
</evidence>
<dbReference type="SUPFAM" id="SSF52540">
    <property type="entry name" value="P-loop containing nucleoside triphosphate hydrolases"/>
    <property type="match status" value="1"/>
</dbReference>
<feature type="domain" description="Smr" evidence="10">
    <location>
        <begin position="712"/>
        <end position="787"/>
    </location>
</feature>
<evidence type="ECO:0000256" key="3">
    <source>
        <dbReference type="ARBA" id="ARBA00022741"/>
    </source>
</evidence>
<dbReference type="SUPFAM" id="SSF48334">
    <property type="entry name" value="DNA repair protein MutS, domain III"/>
    <property type="match status" value="1"/>
</dbReference>
<evidence type="ECO:0000256" key="5">
    <source>
        <dbReference type="ARBA" id="ARBA00022840"/>
    </source>
</evidence>
<dbReference type="PROSITE" id="PS50828">
    <property type="entry name" value="SMR"/>
    <property type="match status" value="1"/>
</dbReference>
<dbReference type="GO" id="GO:0045910">
    <property type="term" value="P:negative regulation of DNA recombination"/>
    <property type="evidence" value="ECO:0007669"/>
    <property type="project" value="InterPro"/>
</dbReference>
<proteinExistence type="inferred from homology"/>
<dbReference type="Gene3D" id="1.10.1420.10">
    <property type="match status" value="2"/>
</dbReference>
<dbReference type="OrthoDB" id="9808166at2"/>
<dbReference type="SUPFAM" id="SSF160443">
    <property type="entry name" value="SMR domain-like"/>
    <property type="match status" value="1"/>
</dbReference>
<evidence type="ECO:0000256" key="2">
    <source>
        <dbReference type="ARBA" id="ARBA00022730"/>
    </source>
</evidence>
<dbReference type="GO" id="GO:0140664">
    <property type="term" value="F:ATP-dependent DNA damage sensor activity"/>
    <property type="evidence" value="ECO:0007669"/>
    <property type="project" value="InterPro"/>
</dbReference>
<feature type="coiled-coil region" evidence="9">
    <location>
        <begin position="146"/>
        <end position="180"/>
    </location>
</feature>
<dbReference type="InterPro" id="IPR046893">
    <property type="entry name" value="MSSS"/>
</dbReference>
<dbReference type="InterPro" id="IPR002625">
    <property type="entry name" value="Smr_dom"/>
</dbReference>
<dbReference type="Pfam" id="PF01713">
    <property type="entry name" value="Smr"/>
    <property type="match status" value="1"/>
</dbReference>
<feature type="binding site" evidence="8">
    <location>
        <begin position="334"/>
        <end position="341"/>
    </location>
    <ligand>
        <name>ATP</name>
        <dbReference type="ChEBI" id="CHEBI:30616"/>
    </ligand>
</feature>
<keyword evidence="12" id="KW-1185">Reference proteome</keyword>
<dbReference type="Proteomes" id="UP000192731">
    <property type="component" value="Unassembled WGS sequence"/>
</dbReference>
<organism evidence="11 12">
    <name type="scientific">Desulfonispora thiosulfatigenes DSM 11270</name>
    <dbReference type="NCBI Taxonomy" id="656914"/>
    <lineage>
        <taxon>Bacteria</taxon>
        <taxon>Bacillati</taxon>
        <taxon>Bacillota</taxon>
        <taxon>Clostridia</taxon>
        <taxon>Eubacteriales</taxon>
        <taxon>Peptococcaceae</taxon>
        <taxon>Desulfonispora</taxon>
    </lineage>
</organism>
<reference evidence="11 12" key="1">
    <citation type="submission" date="2017-04" db="EMBL/GenBank/DDBJ databases">
        <authorList>
            <person name="Afonso C.L."/>
            <person name="Miller P.J."/>
            <person name="Scott M.A."/>
            <person name="Spackman E."/>
            <person name="Goraichik I."/>
            <person name="Dimitrov K.M."/>
            <person name="Suarez D.L."/>
            <person name="Swayne D.E."/>
        </authorList>
    </citation>
    <scope>NUCLEOTIDE SEQUENCE [LARGE SCALE GENOMIC DNA]</scope>
    <source>
        <strain evidence="11 12">DSM 11270</strain>
    </source>
</reference>
<dbReference type="GO" id="GO:0019843">
    <property type="term" value="F:rRNA binding"/>
    <property type="evidence" value="ECO:0007669"/>
    <property type="project" value="UniProtKB-UniRule"/>
</dbReference>
<evidence type="ECO:0000313" key="12">
    <source>
        <dbReference type="Proteomes" id="UP000192731"/>
    </source>
</evidence>
<dbReference type="HAMAP" id="MF_00092">
    <property type="entry name" value="MutS2"/>
    <property type="match status" value="1"/>
</dbReference>
<keyword evidence="2 8" id="KW-0699">rRNA-binding</keyword>
<dbReference type="RefSeq" id="WP_084054289.1">
    <property type="nucleotide sequence ID" value="NZ_FWWT01000023.1"/>
</dbReference>
<dbReference type="Gene3D" id="3.40.50.300">
    <property type="entry name" value="P-loop containing nucleotide triphosphate hydrolases"/>
    <property type="match status" value="1"/>
</dbReference>
<evidence type="ECO:0000256" key="6">
    <source>
        <dbReference type="ARBA" id="ARBA00022884"/>
    </source>
</evidence>
<dbReference type="InterPro" id="IPR000432">
    <property type="entry name" value="DNA_mismatch_repair_MutS_C"/>
</dbReference>
<dbReference type="FunFam" id="3.40.50.300:FF:000830">
    <property type="entry name" value="Endonuclease MutS2"/>
    <property type="match status" value="1"/>
</dbReference>
<dbReference type="InterPro" id="IPR005747">
    <property type="entry name" value="MutS2"/>
</dbReference>
<keyword evidence="5 8" id="KW-0067">ATP-binding</keyword>
<dbReference type="GO" id="GO:0006298">
    <property type="term" value="P:mismatch repair"/>
    <property type="evidence" value="ECO:0007669"/>
    <property type="project" value="InterPro"/>
</dbReference>
<keyword evidence="6 8" id="KW-0694">RNA-binding</keyword>
<dbReference type="Gene3D" id="3.30.1370.110">
    <property type="match status" value="1"/>
</dbReference>
<keyword evidence="8" id="KW-0255">Endonuclease</keyword>
<dbReference type="InterPro" id="IPR036063">
    <property type="entry name" value="Smr_dom_sf"/>
</dbReference>
<feature type="coiled-coil region" evidence="9">
    <location>
        <begin position="244"/>
        <end position="271"/>
    </location>
</feature>
<dbReference type="PANTHER" id="PTHR48466:SF2">
    <property type="entry name" value="OS10G0509000 PROTEIN"/>
    <property type="match status" value="1"/>
</dbReference>
<keyword evidence="7 8" id="KW-0238">DNA-binding</keyword>
<dbReference type="Pfam" id="PF00488">
    <property type="entry name" value="MutS_V"/>
    <property type="match status" value="1"/>
</dbReference>
<keyword evidence="4 8" id="KW-0378">Hydrolase</keyword>
<evidence type="ECO:0000256" key="7">
    <source>
        <dbReference type="ARBA" id="ARBA00023125"/>
    </source>
</evidence>
<keyword evidence="9" id="KW-0175">Coiled coil</keyword>
<keyword evidence="3 8" id="KW-0547">Nucleotide-binding</keyword>
<accession>A0A1W1VRS8</accession>
<dbReference type="EC" id="3.1.-.-" evidence="8"/>
<dbReference type="InterPro" id="IPR007696">
    <property type="entry name" value="DNA_mismatch_repair_MutS_core"/>
</dbReference>
<gene>
    <name evidence="8" type="primary">mutS2</name>
    <name evidence="8" type="synonym">rqcU</name>
    <name evidence="11" type="ORF">SAMN00017405_1433</name>
</gene>
<dbReference type="CDD" id="cd03280">
    <property type="entry name" value="ABC_MutS2"/>
    <property type="match status" value="1"/>
</dbReference>
<evidence type="ECO:0000256" key="8">
    <source>
        <dbReference type="HAMAP-Rule" id="MF_00092"/>
    </source>
</evidence>
<dbReference type="STRING" id="656914.SAMN00017405_1433"/>
<dbReference type="AlphaFoldDB" id="A0A1W1VRS8"/>
<evidence type="ECO:0000256" key="9">
    <source>
        <dbReference type="SAM" id="Coils"/>
    </source>
</evidence>
<dbReference type="GO" id="GO:0072344">
    <property type="term" value="P:rescue of stalled ribosome"/>
    <property type="evidence" value="ECO:0007669"/>
    <property type="project" value="UniProtKB-UniRule"/>
</dbReference>
<dbReference type="EMBL" id="FWWT01000023">
    <property type="protein sequence ID" value="SMB95963.1"/>
    <property type="molecule type" value="Genomic_DNA"/>
</dbReference>
<protein>
    <recommendedName>
        <fullName evidence="8">Endonuclease MutS2</fullName>
        <ecNumber evidence="8">3.1.-.-</ecNumber>
    </recommendedName>
    <alternativeName>
        <fullName evidence="8">Ribosome-associated protein quality control-upstream factor</fullName>
        <shortName evidence="8">RQC-upstream factor</shortName>
        <shortName evidence="8">RqcU</shortName>
        <ecNumber evidence="8">3.6.4.-</ecNumber>
    </alternativeName>
</protein>
<name>A0A1W1VRS8_DESTI</name>
<comment type="function">
    <text evidence="8">Acts as a ribosome collision sensor, splitting the ribosome into its 2 subunits. Detects stalled/collided 70S ribosomes which it binds and splits by an ATP-hydrolysis driven conformational change. Acts upstream of the ribosome quality control system (RQC), a ribosome-associated complex that mediates the extraction of incompletely synthesized nascent chains from stalled ribosomes and their subsequent degradation. Probably generates substrates for RQC.</text>
</comment>
<dbReference type="InterPro" id="IPR045076">
    <property type="entry name" value="MutS"/>
</dbReference>
<dbReference type="NCBIfam" id="TIGR01069">
    <property type="entry name" value="mutS2"/>
    <property type="match status" value="1"/>
</dbReference>
<feature type="coiled-coil region" evidence="9">
    <location>
        <begin position="527"/>
        <end position="621"/>
    </location>
</feature>
<dbReference type="GO" id="GO:0043023">
    <property type="term" value="F:ribosomal large subunit binding"/>
    <property type="evidence" value="ECO:0007669"/>
    <property type="project" value="UniProtKB-UniRule"/>
</dbReference>